<reference evidence="1 2" key="1">
    <citation type="submission" date="2015-01" db="EMBL/GenBank/DDBJ databases">
        <title>Evolution of Trichinella species and genotypes.</title>
        <authorList>
            <person name="Korhonen P.K."/>
            <person name="Edoardo P."/>
            <person name="Giuseppe L.R."/>
            <person name="Gasser R.B."/>
        </authorList>
    </citation>
    <scope>NUCLEOTIDE SEQUENCE [LARGE SCALE GENOMIC DNA]</scope>
    <source>
        <strain evidence="1">ISS37</strain>
    </source>
</reference>
<evidence type="ECO:0000313" key="2">
    <source>
        <dbReference type="Proteomes" id="UP000054630"/>
    </source>
</evidence>
<protein>
    <submittedName>
        <fullName evidence="1">Uncharacterized protein</fullName>
    </submittedName>
</protein>
<proteinExistence type="predicted"/>
<evidence type="ECO:0000313" key="1">
    <source>
        <dbReference type="EMBL" id="KRX15786.1"/>
    </source>
</evidence>
<gene>
    <name evidence="1" type="ORF">T07_674</name>
</gene>
<keyword evidence="2" id="KW-1185">Reference proteome</keyword>
<sequence>MPPAFYCTYFPSGGAPGFALRLRPRANKNLHIPSGYASGVMPRGICKFLFALGRSLRAMPGAIFYKFQNFRKIA</sequence>
<name>A0A0V0RN85_9BILA</name>
<dbReference type="Proteomes" id="UP000054630">
    <property type="component" value="Unassembled WGS sequence"/>
</dbReference>
<accession>A0A0V0RN85</accession>
<dbReference type="EMBL" id="JYDL01000123">
    <property type="protein sequence ID" value="KRX15786.1"/>
    <property type="molecule type" value="Genomic_DNA"/>
</dbReference>
<dbReference type="OrthoDB" id="5931545at2759"/>
<comment type="caution">
    <text evidence="1">The sequence shown here is derived from an EMBL/GenBank/DDBJ whole genome shotgun (WGS) entry which is preliminary data.</text>
</comment>
<organism evidence="1 2">
    <name type="scientific">Trichinella nelsoni</name>
    <dbReference type="NCBI Taxonomy" id="6336"/>
    <lineage>
        <taxon>Eukaryota</taxon>
        <taxon>Metazoa</taxon>
        <taxon>Ecdysozoa</taxon>
        <taxon>Nematoda</taxon>
        <taxon>Enoplea</taxon>
        <taxon>Dorylaimia</taxon>
        <taxon>Trichinellida</taxon>
        <taxon>Trichinellidae</taxon>
        <taxon>Trichinella</taxon>
    </lineage>
</organism>
<dbReference type="AlphaFoldDB" id="A0A0V0RN85"/>